<evidence type="ECO:0000256" key="5">
    <source>
        <dbReference type="ARBA" id="ARBA00022691"/>
    </source>
</evidence>
<dbReference type="GO" id="GO:0008983">
    <property type="term" value="F:protein-glutamate O-methyltransferase activity"/>
    <property type="evidence" value="ECO:0007669"/>
    <property type="project" value="UniProtKB-EC"/>
</dbReference>
<keyword evidence="3 6" id="KW-0489">Methyltransferase</keyword>
<dbReference type="PROSITE" id="PS50123">
    <property type="entry name" value="CHER"/>
    <property type="match status" value="1"/>
</dbReference>
<dbReference type="SUPFAM" id="SSF47757">
    <property type="entry name" value="Chemotaxis receptor methyltransferase CheR, N-terminal domain"/>
    <property type="match status" value="1"/>
</dbReference>
<dbReference type="EC" id="2.1.1.80" evidence="6"/>
<evidence type="ECO:0000256" key="4">
    <source>
        <dbReference type="ARBA" id="ARBA00022679"/>
    </source>
</evidence>
<dbReference type="Pfam" id="PF01739">
    <property type="entry name" value="CheR"/>
    <property type="match status" value="1"/>
</dbReference>
<proteinExistence type="predicted"/>
<dbReference type="InterPro" id="IPR050903">
    <property type="entry name" value="Bact_Chemotaxis_MeTrfase"/>
</dbReference>
<dbReference type="GO" id="GO:0032259">
    <property type="term" value="P:methylation"/>
    <property type="evidence" value="ECO:0007669"/>
    <property type="project" value="UniProtKB-KW"/>
</dbReference>
<reference evidence="10" key="1">
    <citation type="submission" date="2016-02" db="EMBL/GenBank/DDBJ databases">
        <authorList>
            <person name="Rodrigo-Torres Lidia"/>
            <person name="Arahal R.David."/>
        </authorList>
    </citation>
    <scope>NUCLEOTIDE SEQUENCE [LARGE SCALE GENOMIC DNA]</scope>
    <source>
        <strain evidence="10">CECT 8713</strain>
    </source>
</reference>
<dbReference type="SMART" id="SM00138">
    <property type="entry name" value="MeTrc"/>
    <property type="match status" value="1"/>
</dbReference>
<protein>
    <recommendedName>
        <fullName evidence="6">Chemotaxis protein methyltransferase</fullName>
        <ecNumber evidence="6">2.1.1.80</ecNumber>
    </recommendedName>
</protein>
<dbReference type="InterPro" id="IPR000780">
    <property type="entry name" value="CheR_MeTrfase"/>
</dbReference>
<keyword evidence="5 6" id="KW-0949">S-adenosyl-L-methionine</keyword>
<dbReference type="Proteomes" id="UP000073601">
    <property type="component" value="Unassembled WGS sequence"/>
</dbReference>
<evidence type="ECO:0000256" key="2">
    <source>
        <dbReference type="ARBA" id="ARBA00002759"/>
    </source>
</evidence>
<evidence type="ECO:0000256" key="7">
    <source>
        <dbReference type="PIRSR" id="PIRSR000410-1"/>
    </source>
</evidence>
<dbReference type="Pfam" id="PF03705">
    <property type="entry name" value="CheR_N"/>
    <property type="match status" value="1"/>
</dbReference>
<keyword evidence="10" id="KW-1185">Reference proteome</keyword>
<comment type="function">
    <text evidence="2 6">Methylation of the membrane-bound methyl-accepting chemotaxis proteins (MCP) to form gamma-glutamyl methyl ester residues in MCP.</text>
</comment>
<dbReference type="PANTHER" id="PTHR24422:SF19">
    <property type="entry name" value="CHEMOTAXIS PROTEIN METHYLTRANSFERASE"/>
    <property type="match status" value="1"/>
</dbReference>
<dbReference type="Gene3D" id="1.10.155.10">
    <property type="entry name" value="Chemotaxis receptor methyltransferase CheR, N-terminal domain"/>
    <property type="match status" value="1"/>
</dbReference>
<accession>A0A128F1A8</accession>
<dbReference type="InterPro" id="IPR022642">
    <property type="entry name" value="CheR_C"/>
</dbReference>
<gene>
    <name evidence="9" type="primary">cheR_2</name>
    <name evidence="9" type="ORF">GMA8713_01514</name>
</gene>
<feature type="binding site" evidence="7">
    <location>
        <begin position="241"/>
        <end position="242"/>
    </location>
    <ligand>
        <name>S-adenosyl-L-methionine</name>
        <dbReference type="ChEBI" id="CHEBI:59789"/>
    </ligand>
</feature>
<dbReference type="PIRSF" id="PIRSF000410">
    <property type="entry name" value="CheR"/>
    <property type="match status" value="1"/>
</dbReference>
<feature type="binding site" evidence="7">
    <location>
        <position position="139"/>
    </location>
    <ligand>
        <name>S-adenosyl-L-methionine</name>
        <dbReference type="ChEBI" id="CHEBI:59789"/>
    </ligand>
</feature>
<comment type="catalytic activity">
    <reaction evidence="1 6">
        <text>L-glutamyl-[protein] + S-adenosyl-L-methionine = [protein]-L-glutamate 5-O-methyl ester + S-adenosyl-L-homocysteine</text>
        <dbReference type="Rhea" id="RHEA:24452"/>
        <dbReference type="Rhea" id="RHEA-COMP:10208"/>
        <dbReference type="Rhea" id="RHEA-COMP:10311"/>
        <dbReference type="ChEBI" id="CHEBI:29973"/>
        <dbReference type="ChEBI" id="CHEBI:57856"/>
        <dbReference type="ChEBI" id="CHEBI:59789"/>
        <dbReference type="ChEBI" id="CHEBI:82795"/>
        <dbReference type="EC" id="2.1.1.80"/>
    </reaction>
</comment>
<feature type="binding site" evidence="7">
    <location>
        <position position="106"/>
    </location>
    <ligand>
        <name>S-adenosyl-L-methionine</name>
        <dbReference type="ChEBI" id="CHEBI:59789"/>
    </ligand>
</feature>
<feature type="domain" description="CheR-type methyltransferase" evidence="8">
    <location>
        <begin position="23"/>
        <end position="297"/>
    </location>
</feature>
<evidence type="ECO:0000256" key="3">
    <source>
        <dbReference type="ARBA" id="ARBA00022603"/>
    </source>
</evidence>
<dbReference type="InterPro" id="IPR022641">
    <property type="entry name" value="CheR_N"/>
</dbReference>
<dbReference type="Gene3D" id="3.40.50.150">
    <property type="entry name" value="Vaccinia Virus protein VP39"/>
    <property type="match status" value="1"/>
</dbReference>
<feature type="binding site" evidence="7">
    <location>
        <position position="100"/>
    </location>
    <ligand>
        <name>S-adenosyl-L-methionine</name>
        <dbReference type="ChEBI" id="CHEBI:59789"/>
    </ligand>
</feature>
<evidence type="ECO:0000313" key="10">
    <source>
        <dbReference type="Proteomes" id="UP000073601"/>
    </source>
</evidence>
<organism evidence="9 10">
    <name type="scientific">Grimontia marina</name>
    <dbReference type="NCBI Taxonomy" id="646534"/>
    <lineage>
        <taxon>Bacteria</taxon>
        <taxon>Pseudomonadati</taxon>
        <taxon>Pseudomonadota</taxon>
        <taxon>Gammaproteobacteria</taxon>
        <taxon>Vibrionales</taxon>
        <taxon>Vibrionaceae</taxon>
        <taxon>Grimontia</taxon>
    </lineage>
</organism>
<name>A0A128F1A8_9GAMM</name>
<evidence type="ECO:0000313" key="9">
    <source>
        <dbReference type="EMBL" id="CZF80583.1"/>
    </source>
</evidence>
<evidence type="ECO:0000259" key="8">
    <source>
        <dbReference type="PROSITE" id="PS50123"/>
    </source>
</evidence>
<dbReference type="EMBL" id="FIZY01000010">
    <property type="protein sequence ID" value="CZF80583.1"/>
    <property type="molecule type" value="Genomic_DNA"/>
</dbReference>
<dbReference type="SUPFAM" id="SSF53335">
    <property type="entry name" value="S-adenosyl-L-methionine-dependent methyltransferases"/>
    <property type="match status" value="1"/>
</dbReference>
<dbReference type="PANTHER" id="PTHR24422">
    <property type="entry name" value="CHEMOTAXIS PROTEIN METHYLTRANSFERASE"/>
    <property type="match status" value="1"/>
</dbReference>
<feature type="binding site" evidence="7">
    <location>
        <position position="102"/>
    </location>
    <ligand>
        <name>S-adenosyl-L-methionine</name>
        <dbReference type="ChEBI" id="CHEBI:59789"/>
    </ligand>
</feature>
<dbReference type="AlphaFoldDB" id="A0A128F1A8"/>
<dbReference type="InterPro" id="IPR036804">
    <property type="entry name" value="CheR_N_sf"/>
</dbReference>
<evidence type="ECO:0000256" key="1">
    <source>
        <dbReference type="ARBA" id="ARBA00001541"/>
    </source>
</evidence>
<dbReference type="PRINTS" id="PR00996">
    <property type="entry name" value="CHERMTFRASE"/>
</dbReference>
<dbReference type="InterPro" id="IPR026024">
    <property type="entry name" value="Chemotaxis_MeTrfase_CheR"/>
</dbReference>
<feature type="binding site" evidence="7">
    <location>
        <position position="165"/>
    </location>
    <ligand>
        <name>S-adenosyl-L-methionine</name>
        <dbReference type="ChEBI" id="CHEBI:59789"/>
    </ligand>
</feature>
<evidence type="ECO:0000256" key="6">
    <source>
        <dbReference type="PIRNR" id="PIRNR000410"/>
    </source>
</evidence>
<keyword evidence="4 6" id="KW-0808">Transferase</keyword>
<dbReference type="InterPro" id="IPR029063">
    <property type="entry name" value="SAM-dependent_MTases_sf"/>
</dbReference>
<feature type="binding site" evidence="7">
    <location>
        <begin position="223"/>
        <end position="224"/>
    </location>
    <ligand>
        <name>S-adenosyl-L-methionine</name>
        <dbReference type="ChEBI" id="CHEBI:59789"/>
    </ligand>
</feature>
<sequence>MVQKVDRLFTSQADAAAEGRENFDTSMVRLSSVEFRHFTHLIYHHAGIRISSDKRTMLESRLKKRLYALKIHSFKQYADYLKSDMSGRELTEFTNAITTNKTEFFRGACHFELMRKDIIDQHRSDTIFIWSAACASGEEPYSIAMVCDELQHDNPGFEAKILATDIDTQRLAICESARYEKERLSEIPIQFRHRYTKFSDDPQDDTFHVADILRQQIKFRQYNLVHFSDKFGIQFHYIFLRNVLFYFPPSTAEKVVRSMLSQLQHGGMIFVGLTETLNNLDLGLEQVGTSVYRKVTHRGKSDG</sequence>
<dbReference type="RefSeq" id="WP_062707356.1">
    <property type="nucleotide sequence ID" value="NZ_CAWRCI010000010.1"/>
</dbReference>